<feature type="region of interest" description="Disordered" evidence="1">
    <location>
        <begin position="1"/>
        <end position="30"/>
    </location>
</feature>
<proteinExistence type="predicted"/>
<name>A0A6N2AWV3_SOLCI</name>
<organism evidence="2">
    <name type="scientific">Solanum chilense</name>
    <name type="common">Tomato</name>
    <name type="synonym">Lycopersicon chilense</name>
    <dbReference type="NCBI Taxonomy" id="4083"/>
    <lineage>
        <taxon>Eukaryota</taxon>
        <taxon>Viridiplantae</taxon>
        <taxon>Streptophyta</taxon>
        <taxon>Embryophyta</taxon>
        <taxon>Tracheophyta</taxon>
        <taxon>Spermatophyta</taxon>
        <taxon>Magnoliopsida</taxon>
        <taxon>eudicotyledons</taxon>
        <taxon>Gunneridae</taxon>
        <taxon>Pentapetalae</taxon>
        <taxon>asterids</taxon>
        <taxon>lamiids</taxon>
        <taxon>Solanales</taxon>
        <taxon>Solanaceae</taxon>
        <taxon>Solanoideae</taxon>
        <taxon>Solaneae</taxon>
        <taxon>Solanum</taxon>
        <taxon>Solanum subgen. Lycopersicon</taxon>
    </lineage>
</organism>
<protein>
    <submittedName>
        <fullName evidence="2">Uncharacterized protein</fullName>
    </submittedName>
</protein>
<accession>A0A6N2AWV3</accession>
<evidence type="ECO:0000256" key="1">
    <source>
        <dbReference type="SAM" id="MobiDB-lite"/>
    </source>
</evidence>
<dbReference type="AlphaFoldDB" id="A0A6N2AWV3"/>
<dbReference type="EMBL" id="RXGB01006039">
    <property type="protein sequence ID" value="TMW86982.1"/>
    <property type="molecule type" value="Genomic_DNA"/>
</dbReference>
<feature type="non-terminal residue" evidence="2">
    <location>
        <position position="109"/>
    </location>
</feature>
<evidence type="ECO:0000313" key="2">
    <source>
        <dbReference type="EMBL" id="TMW86982.1"/>
    </source>
</evidence>
<gene>
    <name evidence="2" type="ORF">EJD97_020615</name>
</gene>
<comment type="caution">
    <text evidence="2">The sequence shown here is derived from an EMBL/GenBank/DDBJ whole genome shotgun (WGS) entry which is preliminary data.</text>
</comment>
<sequence>MNRAKKMKENTNLAPLPTEPPPDPLDKSPSYMDMLRDQIIIPNSAEDLHMPSLNTLDATVIVSKGAINLTEEGTTVITLFDEDKQRNVCTLGILYYCQVTGKRIIHQYL</sequence>
<reference evidence="2" key="1">
    <citation type="submission" date="2019-05" db="EMBL/GenBank/DDBJ databases">
        <title>The de novo reference genome and transcriptome assemblies of the wild tomato species Solanum chilense.</title>
        <authorList>
            <person name="Stam R."/>
            <person name="Nosenko T."/>
            <person name="Hoerger A.C."/>
            <person name="Stephan W."/>
            <person name="Seidel M.A."/>
            <person name="Kuhn J.M.M."/>
            <person name="Haberer G."/>
            <person name="Tellier A."/>
        </authorList>
    </citation>
    <scope>NUCLEOTIDE SEQUENCE</scope>
    <source>
        <tissue evidence="2">Mature leaves</tissue>
    </source>
</reference>